<protein>
    <submittedName>
        <fullName evidence="1">Baseplate wedge subunit</fullName>
    </submittedName>
</protein>
<evidence type="ECO:0000313" key="1">
    <source>
        <dbReference type="EMBL" id="AKO61602.1"/>
    </source>
</evidence>
<reference evidence="1 2" key="1">
    <citation type="submission" date="2015-05" db="EMBL/GenBank/DDBJ databases">
        <authorList>
            <person name="Liu X."/>
            <person name="Tong Y."/>
            <person name="Huang Y."/>
            <person name="Fan H."/>
            <person name="An X."/>
            <person name="Mi Z."/>
            <person name="Zhang Z."/>
        </authorList>
    </citation>
    <scope>NUCLEOTIDE SEQUENCE [LARGE SCALE GENOMIC DNA]</scope>
</reference>
<dbReference type="Pfam" id="PF11246">
    <property type="entry name" value="Phage_gp53"/>
    <property type="match status" value="1"/>
</dbReference>
<dbReference type="EMBL" id="KR560069">
    <property type="protein sequence ID" value="AKO61602.1"/>
    <property type="molecule type" value="Genomic_DNA"/>
</dbReference>
<dbReference type="InterPro" id="IPR022607">
    <property type="entry name" value="Phage_T4_Gp53_baseplate_wedge"/>
</dbReference>
<dbReference type="KEGG" id="vg:65066711"/>
<name>A0A0H4INK8_9CAUD</name>
<sequence length="179" mass="20403">MGFFNKFGTVNYSLDGYNKDAMNIITAAIVKRLRVDESYVHMRYTISDGEIPEGVANELYKDPQLYWTILLVNAIVNPFLEWPVSTDVLEDIVKAKYGNVNKIVAWQNNTTGLYYDDVDSAKWQAMVDNGQQLPMAVHPVTALAWENDLNTKRSQIVVVDPKYINLFVDMFNKVVEGTQ</sequence>
<organism evidence="1 2">
    <name type="scientific">Stenotrophomonas phage IME-SM1</name>
    <dbReference type="NCBI Taxonomy" id="1654717"/>
    <lineage>
        <taxon>Viruses</taxon>
        <taxon>Duplodnaviria</taxon>
        <taxon>Heunggongvirae</taxon>
        <taxon>Uroviricota</taxon>
        <taxon>Caudoviricetes</taxon>
        <taxon>Menderavirus</taxon>
        <taxon>Menderavirus IMESM1</taxon>
    </lineage>
</organism>
<keyword evidence="2" id="KW-1185">Reference proteome</keyword>
<evidence type="ECO:0000313" key="2">
    <source>
        <dbReference type="Proteomes" id="UP000224291"/>
    </source>
</evidence>
<dbReference type="RefSeq" id="YP_010077795.1">
    <property type="nucleotide sequence ID" value="NC_054952.1"/>
</dbReference>
<dbReference type="Proteomes" id="UP000224291">
    <property type="component" value="Segment"/>
</dbReference>
<proteinExistence type="predicted"/>
<dbReference type="GeneID" id="65066711"/>
<accession>A0A0H4INK8</accession>